<accession>A0ABT9B4R3</accession>
<dbReference type="EMBL" id="JAUQSY010000001">
    <property type="protein sequence ID" value="MDO7873200.1"/>
    <property type="molecule type" value="Genomic_DNA"/>
</dbReference>
<comment type="caution">
    <text evidence="1">The sequence shown here is derived from an EMBL/GenBank/DDBJ whole genome shotgun (WGS) entry which is preliminary data.</text>
</comment>
<gene>
    <name evidence="1" type="ORF">Q5H93_00530</name>
</gene>
<organism evidence="1 2">
    <name type="scientific">Hymenobacter aranciens</name>
    <dbReference type="NCBI Taxonomy" id="3063996"/>
    <lineage>
        <taxon>Bacteria</taxon>
        <taxon>Pseudomonadati</taxon>
        <taxon>Bacteroidota</taxon>
        <taxon>Cytophagia</taxon>
        <taxon>Cytophagales</taxon>
        <taxon>Hymenobacteraceae</taxon>
        <taxon>Hymenobacter</taxon>
    </lineage>
</organism>
<sequence>MRFFLPVVLLLTLAGLGFYAWLGGFRSATTSLQTNTPPVLLAGQYFRGPAQAAEFGPLFRRAKEVQDARQLRGDLANLYFDNPEKAHDTIRAFVGLAVADSSQTLPTGWRYRVLPSQRRVVVARVAGVGYLLAPDKLYPAIQEFIAAEKLTQRGFYFERFAPNDAAEVWAEVK</sequence>
<keyword evidence="2" id="KW-1185">Reference proteome</keyword>
<protein>
    <recommendedName>
        <fullName evidence="3">AraC family transcriptional regulator</fullName>
    </recommendedName>
</protein>
<reference evidence="1" key="1">
    <citation type="submission" date="2023-07" db="EMBL/GenBank/DDBJ databases">
        <authorList>
            <person name="Kim M.K."/>
        </authorList>
    </citation>
    <scope>NUCLEOTIDE SEQUENCE</scope>
    <source>
        <strain evidence="1">ASUV-10-1</strain>
    </source>
</reference>
<dbReference type="RefSeq" id="WP_305004515.1">
    <property type="nucleotide sequence ID" value="NZ_JAUQSY010000001.1"/>
</dbReference>
<evidence type="ECO:0000313" key="2">
    <source>
        <dbReference type="Proteomes" id="UP001176429"/>
    </source>
</evidence>
<dbReference type="Proteomes" id="UP001176429">
    <property type="component" value="Unassembled WGS sequence"/>
</dbReference>
<evidence type="ECO:0008006" key="3">
    <source>
        <dbReference type="Google" id="ProtNLM"/>
    </source>
</evidence>
<name>A0ABT9B4R3_9BACT</name>
<evidence type="ECO:0000313" key="1">
    <source>
        <dbReference type="EMBL" id="MDO7873200.1"/>
    </source>
</evidence>
<proteinExistence type="predicted"/>